<dbReference type="RefSeq" id="WP_113845776.1">
    <property type="nucleotide sequence ID" value="NZ_LEPB01000004.1"/>
</dbReference>
<evidence type="ECO:0000259" key="2">
    <source>
        <dbReference type="PROSITE" id="PS51462"/>
    </source>
</evidence>
<dbReference type="PROSITE" id="PS00893">
    <property type="entry name" value="NUDIX_BOX"/>
    <property type="match status" value="1"/>
</dbReference>
<dbReference type="GO" id="GO:0006754">
    <property type="term" value="P:ATP biosynthetic process"/>
    <property type="evidence" value="ECO:0007669"/>
    <property type="project" value="TreeGrafter"/>
</dbReference>
<protein>
    <recommendedName>
        <fullName evidence="2">Nudix hydrolase domain-containing protein</fullName>
    </recommendedName>
</protein>
<dbReference type="PROSITE" id="PS51462">
    <property type="entry name" value="NUDIX"/>
    <property type="match status" value="1"/>
</dbReference>
<organism evidence="3 4">
    <name type="scientific">Enterococcus durans</name>
    <dbReference type="NCBI Taxonomy" id="53345"/>
    <lineage>
        <taxon>Bacteria</taxon>
        <taxon>Bacillati</taxon>
        <taxon>Bacillota</taxon>
        <taxon>Bacilli</taxon>
        <taxon>Lactobacillales</taxon>
        <taxon>Enterococcaceae</taxon>
        <taxon>Enterococcus</taxon>
    </lineage>
</organism>
<dbReference type="EMBL" id="LEPB01000004">
    <property type="protein sequence ID" value="RCA10927.1"/>
    <property type="molecule type" value="Genomic_DNA"/>
</dbReference>
<dbReference type="PANTHER" id="PTHR21340:SF0">
    <property type="entry name" value="BIS(5'-NUCLEOSYL)-TETRAPHOSPHATASE [ASYMMETRICAL]"/>
    <property type="match status" value="1"/>
</dbReference>
<dbReference type="GO" id="GO:0006167">
    <property type="term" value="P:AMP biosynthetic process"/>
    <property type="evidence" value="ECO:0007669"/>
    <property type="project" value="TreeGrafter"/>
</dbReference>
<gene>
    <name evidence="3" type="ORF">EA71_01681</name>
</gene>
<dbReference type="STRING" id="53345.LIU_09680"/>
<evidence type="ECO:0000313" key="4">
    <source>
        <dbReference type="Proteomes" id="UP000252797"/>
    </source>
</evidence>
<evidence type="ECO:0000313" key="3">
    <source>
        <dbReference type="EMBL" id="RCA10927.1"/>
    </source>
</evidence>
<dbReference type="Proteomes" id="UP000252797">
    <property type="component" value="Unassembled WGS sequence"/>
</dbReference>
<proteinExistence type="predicted"/>
<dbReference type="InterPro" id="IPR015797">
    <property type="entry name" value="NUDIX_hydrolase-like_dom_sf"/>
</dbReference>
<comment type="caution">
    <text evidence="3">The sequence shown here is derived from an EMBL/GenBank/DDBJ whole genome shotgun (WGS) entry which is preliminary data.</text>
</comment>
<name>A0A367CE65_9ENTE</name>
<feature type="domain" description="Nudix hydrolase" evidence="2">
    <location>
        <begin position="1"/>
        <end position="131"/>
    </location>
</feature>
<dbReference type="InterPro" id="IPR000086">
    <property type="entry name" value="NUDIX_hydrolase_dom"/>
</dbReference>
<dbReference type="AlphaFoldDB" id="A0A367CE65"/>
<dbReference type="GO" id="GO:0004081">
    <property type="term" value="F:bis(5'-nucleosyl)-tetraphosphatase (asymmetrical) activity"/>
    <property type="evidence" value="ECO:0007669"/>
    <property type="project" value="TreeGrafter"/>
</dbReference>
<sequence length="137" mass="15993">MRKKSIECWIYNRIEKQFLLLLVSNSAVTFWQPITGGIKRNESSENAAIREVYEETGIIVEHNCIFLIGKHSVVINADLVTDKQLYLMVTTEKYVKISKEHADYRWGKAENIPDNLKWKNNIKSFTHSLKLVQSFFV</sequence>
<evidence type="ECO:0000256" key="1">
    <source>
        <dbReference type="ARBA" id="ARBA00022801"/>
    </source>
</evidence>
<dbReference type="InterPro" id="IPR020084">
    <property type="entry name" value="NUDIX_hydrolase_CS"/>
</dbReference>
<dbReference type="Gene3D" id="3.90.79.10">
    <property type="entry name" value="Nucleoside Triphosphate Pyrophosphohydrolase"/>
    <property type="match status" value="1"/>
</dbReference>
<accession>A0A367CE65</accession>
<dbReference type="SUPFAM" id="SSF55811">
    <property type="entry name" value="Nudix"/>
    <property type="match status" value="1"/>
</dbReference>
<reference evidence="3 4" key="1">
    <citation type="submission" date="2015-06" db="EMBL/GenBank/DDBJ databases">
        <title>The Genome Sequence of Enterococcus durans 4EA1.</title>
        <authorList>
            <consortium name="The Broad Institute Genomics Platform"/>
            <consortium name="The Broad Institute Genome Sequencing Center for Infectious Disease"/>
            <person name="Earl A.M."/>
            <person name="Van Tyne D."/>
            <person name="Lebreton F."/>
            <person name="Saavedra J.T."/>
            <person name="Gilmore M.S."/>
            <person name="Manson Mcguire A."/>
            <person name="Clock S."/>
            <person name="Crupain M."/>
            <person name="Rangan U."/>
            <person name="Young S."/>
            <person name="Abouelleil A."/>
            <person name="Cao P."/>
            <person name="Chapman S.B."/>
            <person name="Griggs A."/>
            <person name="Priest M."/>
            <person name="Shea T."/>
            <person name="Wortman J."/>
            <person name="Nusbaum C."/>
            <person name="Birren B."/>
        </authorList>
    </citation>
    <scope>NUCLEOTIDE SEQUENCE [LARGE SCALE GENOMIC DNA]</scope>
    <source>
        <strain evidence="3 4">4EA1</strain>
    </source>
</reference>
<dbReference type="InterPro" id="IPR051325">
    <property type="entry name" value="Nudix_hydrolase_domain"/>
</dbReference>
<dbReference type="Pfam" id="PF00293">
    <property type="entry name" value="NUDIX"/>
    <property type="match status" value="1"/>
</dbReference>
<keyword evidence="1" id="KW-0378">Hydrolase</keyword>
<dbReference type="PANTHER" id="PTHR21340">
    <property type="entry name" value="DIADENOSINE 5,5-P1,P4-TETRAPHOSPHATE PYROPHOSPHOHYDROLASE MUTT"/>
    <property type="match status" value="1"/>
</dbReference>